<dbReference type="InterPro" id="IPR014001">
    <property type="entry name" value="Helicase_ATP-bd"/>
</dbReference>
<dbReference type="PROSITE" id="PS51194">
    <property type="entry name" value="HELICASE_CTER"/>
    <property type="match status" value="1"/>
</dbReference>
<dbReference type="GO" id="GO:0016787">
    <property type="term" value="F:hydrolase activity"/>
    <property type="evidence" value="ECO:0007669"/>
    <property type="project" value="UniProtKB-KW"/>
</dbReference>
<dbReference type="Gene3D" id="3.40.50.300">
    <property type="entry name" value="P-loop containing nucleotide triphosphate hydrolases"/>
    <property type="match status" value="2"/>
</dbReference>
<dbReference type="CDD" id="cd12089">
    <property type="entry name" value="Hef_ID"/>
    <property type="match status" value="1"/>
</dbReference>
<dbReference type="GO" id="GO:0004386">
    <property type="term" value="F:helicase activity"/>
    <property type="evidence" value="ECO:0007669"/>
    <property type="project" value="UniProtKB-KW"/>
</dbReference>
<reference evidence="8 9" key="1">
    <citation type="submission" date="2016-10" db="EMBL/GenBank/DDBJ databases">
        <title>Comparative genomics between deep and shallow subseafloor isolates.</title>
        <authorList>
            <person name="Ishii S."/>
            <person name="Miller J.R."/>
            <person name="Sutton G."/>
            <person name="Suzuki S."/>
            <person name="Methe B."/>
            <person name="Inagaki F."/>
            <person name="Imachi H."/>
        </authorList>
    </citation>
    <scope>NUCLEOTIDE SEQUENCE [LARGE SCALE GENOMIC DNA]</scope>
    <source>
        <strain evidence="8 9">MO-MB1</strain>
    </source>
</reference>
<dbReference type="Pfam" id="PF02732">
    <property type="entry name" value="ERCC4"/>
    <property type="match status" value="1"/>
</dbReference>
<dbReference type="InterPro" id="IPR010994">
    <property type="entry name" value="RuvA_2-like"/>
</dbReference>
<keyword evidence="4" id="KW-0067">ATP-binding</keyword>
<protein>
    <submittedName>
        <fullName evidence="8">Hef nuclease</fullName>
    </submittedName>
</protein>
<dbReference type="Pfam" id="PF14520">
    <property type="entry name" value="HHH_5"/>
    <property type="match status" value="1"/>
</dbReference>
<evidence type="ECO:0000313" key="8">
    <source>
        <dbReference type="EMBL" id="AUB55259.1"/>
    </source>
</evidence>
<gene>
    <name evidence="8" type="ORF">BK007_04000</name>
</gene>
<dbReference type="OrthoDB" id="11644at2157"/>
<dbReference type="SMART" id="SM00891">
    <property type="entry name" value="ERCC4"/>
    <property type="match status" value="1"/>
</dbReference>
<dbReference type="GO" id="GO:0005524">
    <property type="term" value="F:ATP binding"/>
    <property type="evidence" value="ECO:0007669"/>
    <property type="project" value="UniProtKB-KW"/>
</dbReference>
<evidence type="ECO:0000256" key="5">
    <source>
        <dbReference type="SAM" id="MobiDB-lite"/>
    </source>
</evidence>
<dbReference type="Gene3D" id="3.40.50.10130">
    <property type="match status" value="1"/>
</dbReference>
<dbReference type="CDD" id="cd20075">
    <property type="entry name" value="XPF_nuclease_XPF_arch"/>
    <property type="match status" value="1"/>
</dbReference>
<organism evidence="8 9">
    <name type="scientific">Methanobacterium subterraneum</name>
    <dbReference type="NCBI Taxonomy" id="59277"/>
    <lineage>
        <taxon>Archaea</taxon>
        <taxon>Methanobacteriati</taxon>
        <taxon>Methanobacteriota</taxon>
        <taxon>Methanomada group</taxon>
        <taxon>Methanobacteria</taxon>
        <taxon>Methanobacteriales</taxon>
        <taxon>Methanobacteriaceae</taxon>
        <taxon>Methanobacterium</taxon>
    </lineage>
</organism>
<dbReference type="InterPro" id="IPR001650">
    <property type="entry name" value="Helicase_C-like"/>
</dbReference>
<keyword evidence="3" id="KW-0347">Helicase</keyword>
<evidence type="ECO:0000256" key="2">
    <source>
        <dbReference type="ARBA" id="ARBA00022801"/>
    </source>
</evidence>
<evidence type="ECO:0000256" key="1">
    <source>
        <dbReference type="ARBA" id="ARBA00022741"/>
    </source>
</evidence>
<evidence type="ECO:0000256" key="4">
    <source>
        <dbReference type="ARBA" id="ARBA00022840"/>
    </source>
</evidence>
<dbReference type="InterPro" id="IPR011335">
    <property type="entry name" value="Restrct_endonuc-II-like"/>
</dbReference>
<sequence>MVGNKHQKETRPSTKTVRWIQHPLIEPAKIEARLYQQILAANVLKKGNTMIVAPTALGKTIVAALVSADRLRKYPDSKILLLAPTKPLVVQHEESFREFLKSTTNSLTGAVKVEERIKRWEESQIICATPQTIESDIIAGRYSLENVSLLIFDECHRGTGSYSYVFLAQRYTKQAKNRLILGLTASPGGDEEKINQVCENLFIKEVVVKNEDDTDVKPYFNPIEVEWIKVDLKKEQLAIKNHLDVVLKNRLKGLKKLGVLRSIQQVSKKDILRARGKVQNRMSRSATPPRECLLAISMLTAVFSVMHSLELLETQGMSNLYSYFQRMRQKKTRAAQGLLKDENFKAAVNLTRQAHQNNLEHPKMGKLIEILKEAREDKQQVIVFSQYRDTVNQIHDRCQKEGINAVKFFGQASREKEKGLTQKEQKEIIKAFRMKTYQVLVSTSVAEEGIDIPSVDLVVLYEPVPSEIRMIQRRGRTGRANKGRMIVLITKNTRDESFYYSSMHRERKMKKQLANGFTQPEKPLIANDEDVKVLDRKNTNNADSQDEGKDNKVVVYVDHREAMSGVTRELSNLEVSVEPSSLLVGDYQISSDVVVERKSTKDFVSSLIDKRLYKQAQELVENFSKPVIILEGQDLYSSGLHPNAIRGALASLAVDFNIPIIPTRNPEDTAAMIHRLAIRELDRGSKEVQIQTERKPLTLQEQQLFIVESLPNVGPVNARRLLKEFESVEGVFNATTDDLIRVSGIGRIKARNIREIIESKYSDTSKYSPEQLTEDKPIINGKNKPENEYKLENTKK</sequence>
<feature type="domain" description="Helicase ATP-binding" evidence="6">
    <location>
        <begin position="40"/>
        <end position="205"/>
    </location>
</feature>
<accession>A0A2H4VB03</accession>
<dbReference type="RefSeq" id="WP_100905239.1">
    <property type="nucleotide sequence ID" value="NZ_CP017766.1"/>
</dbReference>
<dbReference type="Proteomes" id="UP000232806">
    <property type="component" value="Chromosome"/>
</dbReference>
<dbReference type="NCBIfam" id="NF010337">
    <property type="entry name" value="PRK13766.1"/>
    <property type="match status" value="1"/>
</dbReference>
<feature type="compositionally biased region" description="Basic and acidic residues" evidence="5">
    <location>
        <begin position="773"/>
        <end position="796"/>
    </location>
</feature>
<dbReference type="PANTHER" id="PTHR14025">
    <property type="entry name" value="FANCONI ANEMIA GROUP M FANCM FAMILY MEMBER"/>
    <property type="match status" value="1"/>
</dbReference>
<evidence type="ECO:0000259" key="7">
    <source>
        <dbReference type="PROSITE" id="PS51194"/>
    </source>
</evidence>
<dbReference type="PROSITE" id="PS51192">
    <property type="entry name" value="HELICASE_ATP_BIND_1"/>
    <property type="match status" value="1"/>
</dbReference>
<dbReference type="SUPFAM" id="SSF47781">
    <property type="entry name" value="RuvA domain 2-like"/>
    <property type="match status" value="1"/>
</dbReference>
<dbReference type="SMART" id="SM00490">
    <property type="entry name" value="HELICc"/>
    <property type="match status" value="1"/>
</dbReference>
<evidence type="ECO:0000313" key="9">
    <source>
        <dbReference type="Proteomes" id="UP000232806"/>
    </source>
</evidence>
<dbReference type="GO" id="GO:0003677">
    <property type="term" value="F:DNA binding"/>
    <property type="evidence" value="ECO:0007669"/>
    <property type="project" value="InterPro"/>
</dbReference>
<dbReference type="GeneID" id="35120729"/>
<dbReference type="Pfam" id="PF21210">
    <property type="entry name" value="RNA_helicase_helical"/>
    <property type="match status" value="1"/>
</dbReference>
<dbReference type="GO" id="GO:0140097">
    <property type="term" value="F:catalytic activity, acting on DNA"/>
    <property type="evidence" value="ECO:0007669"/>
    <property type="project" value="UniProtKB-ARBA"/>
</dbReference>
<feature type="domain" description="Helicase C-terminal" evidence="7">
    <location>
        <begin position="366"/>
        <end position="525"/>
    </location>
</feature>
<dbReference type="SUPFAM" id="SSF52980">
    <property type="entry name" value="Restriction endonuclease-like"/>
    <property type="match status" value="1"/>
</dbReference>
<dbReference type="Pfam" id="PF00271">
    <property type="entry name" value="Helicase_C"/>
    <property type="match status" value="1"/>
</dbReference>
<dbReference type="Gene3D" id="1.10.150.20">
    <property type="entry name" value="5' to 3' exonuclease, C-terminal subdomain"/>
    <property type="match status" value="1"/>
</dbReference>
<evidence type="ECO:0000259" key="6">
    <source>
        <dbReference type="PROSITE" id="PS51192"/>
    </source>
</evidence>
<evidence type="ECO:0000256" key="3">
    <source>
        <dbReference type="ARBA" id="ARBA00022806"/>
    </source>
</evidence>
<dbReference type="PANTHER" id="PTHR14025:SF20">
    <property type="entry name" value="FANCONI ANEMIA GROUP M PROTEIN"/>
    <property type="match status" value="1"/>
</dbReference>
<dbReference type="InterPro" id="IPR027417">
    <property type="entry name" value="P-loop_NTPase"/>
</dbReference>
<dbReference type="EMBL" id="CP017766">
    <property type="protein sequence ID" value="AUB55259.1"/>
    <property type="molecule type" value="Genomic_DNA"/>
</dbReference>
<dbReference type="InterPro" id="IPR011545">
    <property type="entry name" value="DEAD/DEAH_box_helicase_dom"/>
</dbReference>
<dbReference type="AlphaFoldDB" id="A0A2H4VB03"/>
<dbReference type="GO" id="GO:0004518">
    <property type="term" value="F:nuclease activity"/>
    <property type="evidence" value="ECO:0007669"/>
    <property type="project" value="InterPro"/>
</dbReference>
<name>A0A2H4VB03_9EURY</name>
<dbReference type="GO" id="GO:0006259">
    <property type="term" value="P:DNA metabolic process"/>
    <property type="evidence" value="ECO:0007669"/>
    <property type="project" value="UniProtKB-ARBA"/>
</dbReference>
<dbReference type="InterPro" id="IPR041755">
    <property type="entry name" value="Hef_ID"/>
</dbReference>
<dbReference type="SUPFAM" id="SSF52540">
    <property type="entry name" value="P-loop containing nucleoside triphosphate hydrolases"/>
    <property type="match status" value="1"/>
</dbReference>
<proteinExistence type="predicted"/>
<dbReference type="Gene3D" id="1.20.1320.20">
    <property type="entry name" value="hef helicase domain"/>
    <property type="match status" value="1"/>
</dbReference>
<dbReference type="InterPro" id="IPR006166">
    <property type="entry name" value="ERCC4_domain"/>
</dbReference>
<keyword evidence="1" id="KW-0547">Nucleotide-binding</keyword>
<feature type="region of interest" description="Disordered" evidence="5">
    <location>
        <begin position="763"/>
        <end position="796"/>
    </location>
</feature>
<dbReference type="SMART" id="SM00487">
    <property type="entry name" value="DEXDc"/>
    <property type="match status" value="1"/>
</dbReference>
<keyword evidence="2" id="KW-0378">Hydrolase</keyword>
<dbReference type="Pfam" id="PF00270">
    <property type="entry name" value="DEAD"/>
    <property type="match status" value="1"/>
</dbReference>